<accession>A0ABY4CB86</accession>
<dbReference type="PANTHER" id="PTHR24023:SF1082">
    <property type="entry name" value="COLLAGEN TRIPLE HELIX REPEAT"/>
    <property type="match status" value="1"/>
</dbReference>
<feature type="region of interest" description="Disordered" evidence="1">
    <location>
        <begin position="344"/>
        <end position="412"/>
    </location>
</feature>
<dbReference type="EMBL" id="CP093442">
    <property type="protein sequence ID" value="UOF02175.1"/>
    <property type="molecule type" value="Genomic_DNA"/>
</dbReference>
<evidence type="ECO:0000313" key="3">
    <source>
        <dbReference type="Proteomes" id="UP000830116"/>
    </source>
</evidence>
<evidence type="ECO:0000256" key="1">
    <source>
        <dbReference type="SAM" id="MobiDB-lite"/>
    </source>
</evidence>
<dbReference type="PANTHER" id="PTHR24023">
    <property type="entry name" value="COLLAGEN ALPHA"/>
    <property type="match status" value="1"/>
</dbReference>
<dbReference type="InterPro" id="IPR050149">
    <property type="entry name" value="Collagen_superfamily"/>
</dbReference>
<dbReference type="Proteomes" id="UP000830116">
    <property type="component" value="Chromosome"/>
</dbReference>
<feature type="compositionally biased region" description="Gly residues" evidence="1">
    <location>
        <begin position="347"/>
        <end position="365"/>
    </location>
</feature>
<feature type="region of interest" description="Disordered" evidence="1">
    <location>
        <begin position="251"/>
        <end position="323"/>
    </location>
</feature>
<evidence type="ECO:0000313" key="2">
    <source>
        <dbReference type="EMBL" id="UOF02175.1"/>
    </source>
</evidence>
<dbReference type="RefSeq" id="WP_243539014.1">
    <property type="nucleotide sequence ID" value="NZ_CP093442.1"/>
</dbReference>
<name>A0ABY4CB86_9BACT</name>
<keyword evidence="3" id="KW-1185">Reference proteome</keyword>
<organism evidence="2 3">
    <name type="scientific">Bdellovibrio reynosensis</name>
    <dbReference type="NCBI Taxonomy" id="2835041"/>
    <lineage>
        <taxon>Bacteria</taxon>
        <taxon>Pseudomonadati</taxon>
        <taxon>Bdellovibrionota</taxon>
        <taxon>Bdellovibrionia</taxon>
        <taxon>Bdellovibrionales</taxon>
        <taxon>Pseudobdellovibrionaceae</taxon>
        <taxon>Bdellovibrio</taxon>
    </lineage>
</organism>
<evidence type="ECO:0008006" key="4">
    <source>
        <dbReference type="Google" id="ProtNLM"/>
    </source>
</evidence>
<proteinExistence type="predicted"/>
<sequence length="412" mass="43518">MQLNFSNTVLGFLVFMALGCSDSGLTKKINVGTDNQSQNNPDGNIYPEGIAVSLNKVEELDEKQKNFSGFKNNLNIYEAMISIRKENFSDNLEIRRSFNAEEEKPTYHVLSKSSAQLIKGYYVIRERLNLWAKDLNKKTVSYIITVNGKNVGERKAILVPDLIIKDGISLSLLGLNNKKYEFDDIVFEKGASLRTHGADIEFVATRVFANDGAIETFSASDAEATPAGQNGRNGGKILLTAETGVGKLTVNLRGTRGGKGAKGTSRTSSEKGADGADGTSAEWRTEWGFPPRLVCTKKATSGLPGQKGPNGDPGHNGGNGGNSGSAFLFFETVSNFNLTVNRFPGRAGEGGDGGDGGPGGKGGAPGYDIFECSSNVTPGADGPYGDPGARGQDGKPGASEKSSAIVAGKEIL</sequence>
<protein>
    <recommendedName>
        <fullName evidence="4">Collagen-like protein</fullName>
    </recommendedName>
</protein>
<reference evidence="2" key="1">
    <citation type="submission" date="2022-03" db="EMBL/GenBank/DDBJ databases">
        <title>Genome Identification and Characterization of new species Bdellovibrio reynosense LBG001 sp. nov. from a Mexico soil sample.</title>
        <authorList>
            <person name="Camilli A."/>
            <person name="Ajao Y."/>
            <person name="Guo X."/>
        </authorList>
    </citation>
    <scope>NUCLEOTIDE SEQUENCE</scope>
    <source>
        <strain evidence="2">LBG001</strain>
    </source>
</reference>
<feature type="compositionally biased region" description="Low complexity" evidence="1">
    <location>
        <begin position="378"/>
        <end position="390"/>
    </location>
</feature>
<gene>
    <name evidence="2" type="ORF">MNR06_04305</name>
</gene>
<feature type="compositionally biased region" description="Gly residues" evidence="1">
    <location>
        <begin position="314"/>
        <end position="323"/>
    </location>
</feature>